<name>A0A6M8FF45_9GAMM</name>
<dbReference type="PANTHER" id="PTHR33993:SF1">
    <property type="entry name" value="GLYOXALASE FAMILY PROTEIN"/>
    <property type="match status" value="1"/>
</dbReference>
<dbReference type="CDD" id="cd07247">
    <property type="entry name" value="SgaA_N_like"/>
    <property type="match status" value="1"/>
</dbReference>
<sequence length="117" mass="12990">MPADRKIDYIELPARDLLLAKAFYNSVFGWQFVDYGPEYCAFNDGRLDGGFYKANLNATTANGSVLVVLYADDLEAVLARVREGGGCIVKDIFSFPGGRRFQFADPNGNELAVWSEH</sequence>
<dbReference type="Proteomes" id="UP000501379">
    <property type="component" value="Chromosome"/>
</dbReference>
<dbReference type="KEGG" id="pcam:HNE05_04390"/>
<dbReference type="SUPFAM" id="SSF54593">
    <property type="entry name" value="Glyoxalase/Bleomycin resistance protein/Dihydroxybiphenyl dioxygenase"/>
    <property type="match status" value="1"/>
</dbReference>
<dbReference type="EMBL" id="CP053697">
    <property type="protein sequence ID" value="QKE62629.1"/>
    <property type="molecule type" value="Genomic_DNA"/>
</dbReference>
<dbReference type="InterPro" id="IPR052164">
    <property type="entry name" value="Anthracycline_SecMetBiosynth"/>
</dbReference>
<dbReference type="AlphaFoldDB" id="A0A6M8FF45"/>
<dbReference type="InterPro" id="IPR029068">
    <property type="entry name" value="Glyas_Bleomycin-R_OHBP_Dase"/>
</dbReference>
<gene>
    <name evidence="2" type="ORF">HNE05_04390</name>
</gene>
<keyword evidence="3" id="KW-1185">Reference proteome</keyword>
<reference evidence="2" key="1">
    <citation type="submission" date="2020-07" db="EMBL/GenBank/DDBJ databases">
        <title>Nitrate ammonifying Pseudomonas campi sp. nov. isolated from German agricultural grassland.</title>
        <authorList>
            <person name="Timsy T."/>
            <person name="Ulrich A."/>
            <person name="Spanner T."/>
            <person name="Foesel B."/>
            <person name="Kolb S."/>
            <person name="Horn M.A."/>
            <person name="Behrendt U."/>
        </authorList>
    </citation>
    <scope>NUCLEOTIDE SEQUENCE</scope>
    <source>
        <strain evidence="2">S1-A32-2</strain>
    </source>
</reference>
<evidence type="ECO:0000313" key="2">
    <source>
        <dbReference type="EMBL" id="QKE62629.1"/>
    </source>
</evidence>
<evidence type="ECO:0000259" key="1">
    <source>
        <dbReference type="PROSITE" id="PS51819"/>
    </source>
</evidence>
<dbReference type="PANTHER" id="PTHR33993">
    <property type="entry name" value="GLYOXALASE-RELATED"/>
    <property type="match status" value="1"/>
</dbReference>
<dbReference type="Pfam" id="PF00903">
    <property type="entry name" value="Glyoxalase"/>
    <property type="match status" value="1"/>
</dbReference>
<evidence type="ECO:0000313" key="3">
    <source>
        <dbReference type="Proteomes" id="UP000501379"/>
    </source>
</evidence>
<dbReference type="PROSITE" id="PS51819">
    <property type="entry name" value="VOC"/>
    <property type="match status" value="1"/>
</dbReference>
<dbReference type="InterPro" id="IPR004360">
    <property type="entry name" value="Glyas_Fos-R_dOase_dom"/>
</dbReference>
<feature type="domain" description="VOC" evidence="1">
    <location>
        <begin position="6"/>
        <end position="116"/>
    </location>
</feature>
<dbReference type="Gene3D" id="3.10.180.10">
    <property type="entry name" value="2,3-Dihydroxybiphenyl 1,2-Dioxygenase, domain 1"/>
    <property type="match status" value="1"/>
</dbReference>
<dbReference type="InterPro" id="IPR037523">
    <property type="entry name" value="VOC_core"/>
</dbReference>
<accession>A0A6M8FF45</accession>
<organism evidence="2 3">
    <name type="scientific">Aquipseudomonas campi</name>
    <dbReference type="NCBI Taxonomy" id="2731681"/>
    <lineage>
        <taxon>Bacteria</taxon>
        <taxon>Pseudomonadati</taxon>
        <taxon>Pseudomonadota</taxon>
        <taxon>Gammaproteobacteria</taxon>
        <taxon>Pseudomonadales</taxon>
        <taxon>Pseudomonadaceae</taxon>
        <taxon>Aquipseudomonas</taxon>
    </lineage>
</organism>
<dbReference type="RefSeq" id="WP_173204702.1">
    <property type="nucleotide sequence ID" value="NZ_CP053697.2"/>
</dbReference>
<proteinExistence type="predicted"/>
<protein>
    <submittedName>
        <fullName evidence="2">VOC family protein</fullName>
    </submittedName>
</protein>